<name>A0A6A4A9L4_9STRA</name>
<reference evidence="9 10" key="1">
    <citation type="submission" date="2018-08" db="EMBL/GenBank/DDBJ databases">
        <title>Genomic investigation of the strawberry pathogen Phytophthora fragariae indicates pathogenicity is determined by transcriptional variation in three key races.</title>
        <authorList>
            <person name="Adams T.M."/>
            <person name="Armitage A.D."/>
            <person name="Sobczyk M.K."/>
            <person name="Bates H.J."/>
            <person name="Dunwell J.M."/>
            <person name="Nellist C.F."/>
            <person name="Harrison R.J."/>
        </authorList>
    </citation>
    <scope>NUCLEOTIDE SEQUENCE [LARGE SCALE GENOMIC DNA]</scope>
    <source>
        <strain evidence="9 10">BC-1</strain>
    </source>
</reference>
<keyword evidence="4" id="KW-0206">Cytoskeleton</keyword>
<keyword evidence="2" id="KW-0963">Cytoplasm</keyword>
<evidence type="ECO:0000256" key="5">
    <source>
        <dbReference type="ARBA" id="ARBA00025722"/>
    </source>
</evidence>
<dbReference type="GO" id="GO:0030951">
    <property type="term" value="P:establishment or maintenance of microtubule cytoskeleton polarity"/>
    <property type="evidence" value="ECO:0007669"/>
    <property type="project" value="InterPro"/>
</dbReference>
<feature type="region of interest" description="Disordered" evidence="7">
    <location>
        <begin position="281"/>
        <end position="320"/>
    </location>
</feature>
<dbReference type="InterPro" id="IPR034085">
    <property type="entry name" value="TOG"/>
</dbReference>
<evidence type="ECO:0000256" key="3">
    <source>
        <dbReference type="ARBA" id="ARBA00022737"/>
    </source>
</evidence>
<dbReference type="Pfam" id="PF21041">
    <property type="entry name" value="XMAP215_CLASP_TOG"/>
    <property type="match status" value="1"/>
</dbReference>
<feature type="region of interest" description="Disordered" evidence="7">
    <location>
        <begin position="219"/>
        <end position="248"/>
    </location>
</feature>
<comment type="subcellular location">
    <subcellularLocation>
        <location evidence="1">Cytoplasm</location>
        <location evidence="1">Cytoskeleton</location>
    </subcellularLocation>
</comment>
<feature type="compositionally biased region" description="Polar residues" evidence="7">
    <location>
        <begin position="602"/>
        <end position="618"/>
    </location>
</feature>
<feature type="region of interest" description="Disordered" evidence="7">
    <location>
        <begin position="591"/>
        <end position="618"/>
    </location>
</feature>
<dbReference type="SMART" id="SM01349">
    <property type="entry name" value="TOG"/>
    <property type="match status" value="3"/>
</dbReference>
<dbReference type="InterPro" id="IPR011989">
    <property type="entry name" value="ARM-like"/>
</dbReference>
<evidence type="ECO:0000256" key="7">
    <source>
        <dbReference type="SAM" id="MobiDB-lite"/>
    </source>
</evidence>
<comment type="caution">
    <text evidence="9">The sequence shown here is derived from an EMBL/GenBank/DDBJ whole genome shotgun (WGS) entry which is preliminary data.</text>
</comment>
<dbReference type="GO" id="GO:0005856">
    <property type="term" value="C:cytoskeleton"/>
    <property type="evidence" value="ECO:0007669"/>
    <property type="project" value="UniProtKB-SubCell"/>
</dbReference>
<proteinExistence type="inferred from homology"/>
<dbReference type="Proteomes" id="UP000440367">
    <property type="component" value="Unassembled WGS sequence"/>
</dbReference>
<evidence type="ECO:0000259" key="8">
    <source>
        <dbReference type="SMART" id="SM01349"/>
    </source>
</evidence>
<feature type="region of interest" description="Disordered" evidence="7">
    <location>
        <begin position="772"/>
        <end position="876"/>
    </location>
</feature>
<feature type="repeat" description="HEAT" evidence="6">
    <location>
        <begin position="157"/>
        <end position="195"/>
    </location>
</feature>
<feature type="compositionally biased region" description="Low complexity" evidence="7">
    <location>
        <begin position="775"/>
        <end position="786"/>
    </location>
</feature>
<feature type="compositionally biased region" description="Low complexity" evidence="7">
    <location>
        <begin position="591"/>
        <end position="601"/>
    </location>
</feature>
<dbReference type="InterPro" id="IPR048491">
    <property type="entry name" value="XMAP215_CLASP_TOG"/>
</dbReference>
<feature type="domain" description="TOG" evidence="8">
    <location>
        <begin position="1"/>
        <end position="221"/>
    </location>
</feature>
<feature type="domain" description="TOG" evidence="8">
    <location>
        <begin position="319"/>
        <end position="562"/>
    </location>
</feature>
<evidence type="ECO:0000256" key="2">
    <source>
        <dbReference type="ARBA" id="ARBA00022490"/>
    </source>
</evidence>
<feature type="compositionally biased region" description="Polar residues" evidence="7">
    <location>
        <begin position="297"/>
        <end position="314"/>
    </location>
</feature>
<feature type="compositionally biased region" description="Basic and acidic residues" evidence="7">
    <location>
        <begin position="848"/>
        <end position="865"/>
    </location>
</feature>
<dbReference type="InterPro" id="IPR045110">
    <property type="entry name" value="XMAP215"/>
</dbReference>
<dbReference type="GO" id="GO:0061863">
    <property type="term" value="F:microtubule plus end polymerase"/>
    <property type="evidence" value="ECO:0007669"/>
    <property type="project" value="InterPro"/>
</dbReference>
<evidence type="ECO:0000313" key="9">
    <source>
        <dbReference type="EMBL" id="KAE9253740.1"/>
    </source>
</evidence>
<feature type="domain" description="TOG" evidence="8">
    <location>
        <begin position="893"/>
        <end position="1129"/>
    </location>
</feature>
<evidence type="ECO:0000256" key="1">
    <source>
        <dbReference type="ARBA" id="ARBA00004245"/>
    </source>
</evidence>
<evidence type="ECO:0000256" key="4">
    <source>
        <dbReference type="ARBA" id="ARBA00023212"/>
    </source>
</evidence>
<keyword evidence="3" id="KW-0677">Repeat</keyword>
<dbReference type="Pfam" id="PF12348">
    <property type="entry name" value="CLASP_N"/>
    <property type="match status" value="1"/>
</dbReference>
<evidence type="ECO:0000256" key="6">
    <source>
        <dbReference type="PROSITE-ProRule" id="PRU00103"/>
    </source>
</evidence>
<organism evidence="9 10">
    <name type="scientific">Phytophthora fragariae</name>
    <dbReference type="NCBI Taxonomy" id="53985"/>
    <lineage>
        <taxon>Eukaryota</taxon>
        <taxon>Sar</taxon>
        <taxon>Stramenopiles</taxon>
        <taxon>Oomycota</taxon>
        <taxon>Peronosporomycetes</taxon>
        <taxon>Peronosporales</taxon>
        <taxon>Peronosporaceae</taxon>
        <taxon>Phytophthora</taxon>
    </lineage>
</organism>
<dbReference type="PROSITE" id="PS50077">
    <property type="entry name" value="HEAT_REPEAT"/>
    <property type="match status" value="1"/>
</dbReference>
<sequence length="1134" mass="125365">MEDTAALLGSSAIKQRLAGVTGLLEQLRRQDAAPEASATLIPHVLPCLRDHNSKIALGALEILQLLVSRVAESTLRSYFKLLWLSLVERLGDSKLPVREKAVDVVVEISVVLDVDTVLDKLKGCMGHKNWRTREQSLHAVWRCLERQDLFREKQDELLDDVLKLLEDSSKDVRDAAITALEKFYMCIGASLLSDLEYKNIRPSQVKTLTGRFERIPVRGNENRAVTPSYDDRSNQDNDDAPAQGDAAPEKLSSILSSYDLQVSSSSSSVARYLASVRSRTNNEAKAMADVSGDGDRSPSQASSTSSKVVQASTFGSGGGDISEKEIQKQLGVIFDKLHLDNNWDKRVGGLKMLQKLTKRCRSASNSGNVLPLLSQGLRPIRERLCQQVTDLRSSVSREACQAIETLANTLRDEFNAHAEIFLGYLLKATYVTIQVISTSADTTIRSMIESTSNGYARVIPKLIECAKSRNQVLRYNAVCYLTMTLQRWSTSFLSKHSDMFVPILPVILLDALGDVRATSRKCYWSFHHLFPDEADGVFARLDGTTQKNLKDDPSKFTAKTARQTEFSSMNDAAAPQAVDVARSALRTAVQPPISAPAASSSVTFSDEQPRLSNDSQRLPSHLKTVLPKLFQKYIDTKESIRVIARENLEYIASAIDCSTLTALVISMLGDGSNMKVKAAMCHYLRDLLPGAGEYLKHGANNSHMRSFLLKIALLMDTDVPVSVSSACSELVSIAAQLYGPEMEVALGLLPPSKRLVVSKVLKSKKIVLNFSNTQRPPLSSSAAPHSARSRDGEDDDNQDMEFPAPRQERSRKRPESPSVRSSSPARQNSQKRINTAAQVPSPVIVKNPKTDDRASRQGPVKRPDEMTSNATLSGHPVLSTTTFSSAAADADKHDVQLDDLLLLLEKNNLSEAEIKHALYKTLHFIETGSSATWDRCFGRLLLLLLDAATDKDVHALKVLQKLVEAQPTRAQMFFELLLQRLIDAIGDQVDVARHLMERILHDLVSFASDHQQTLSTLVPLVSRVDPPALQVVLRLVKVCLQACERTSPQDAVFLRKPDIANSLMKVLTRRLDHASSSVRKNAVDCLVAFHFATKEDNSIVPKYLAAELDDTRRRLVEIFIDRAKVDRHPVGLST</sequence>
<dbReference type="SUPFAM" id="SSF48371">
    <property type="entry name" value="ARM repeat"/>
    <property type="match status" value="1"/>
</dbReference>
<dbReference type="PANTHER" id="PTHR12609">
    <property type="entry name" value="MICROTUBULE ASSOCIATED PROTEIN XMAP215"/>
    <property type="match status" value="1"/>
</dbReference>
<dbReference type="AlphaFoldDB" id="A0A6A4A9L4"/>
<protein>
    <recommendedName>
        <fullName evidence="8">TOG domain-containing protein</fullName>
    </recommendedName>
</protein>
<feature type="compositionally biased region" description="Low complexity" evidence="7">
    <location>
        <begin position="816"/>
        <end position="826"/>
    </location>
</feature>
<dbReference type="GO" id="GO:0046785">
    <property type="term" value="P:microtubule polymerization"/>
    <property type="evidence" value="ECO:0007669"/>
    <property type="project" value="InterPro"/>
</dbReference>
<gene>
    <name evidence="9" type="ORF">PF002_g3189</name>
</gene>
<dbReference type="GO" id="GO:0007051">
    <property type="term" value="P:spindle organization"/>
    <property type="evidence" value="ECO:0007669"/>
    <property type="project" value="InterPro"/>
</dbReference>
<dbReference type="Gene3D" id="1.25.10.10">
    <property type="entry name" value="Leucine-rich Repeat Variant"/>
    <property type="match status" value="4"/>
</dbReference>
<accession>A0A6A4A9L4</accession>
<comment type="similarity">
    <text evidence="5">Belongs to the TOG/XMAP215 family.</text>
</comment>
<dbReference type="GO" id="GO:0051010">
    <property type="term" value="F:microtubule plus-end binding"/>
    <property type="evidence" value="ECO:0007669"/>
    <property type="project" value="InterPro"/>
</dbReference>
<dbReference type="EMBL" id="QXGD01000088">
    <property type="protein sequence ID" value="KAE9253740.1"/>
    <property type="molecule type" value="Genomic_DNA"/>
</dbReference>
<feature type="compositionally biased region" description="Polar residues" evidence="7">
    <location>
        <begin position="827"/>
        <end position="838"/>
    </location>
</feature>
<dbReference type="InterPro" id="IPR016024">
    <property type="entry name" value="ARM-type_fold"/>
</dbReference>
<dbReference type="InterPro" id="IPR024395">
    <property type="entry name" value="CLASP_N_dom"/>
</dbReference>
<dbReference type="InterPro" id="IPR021133">
    <property type="entry name" value="HEAT_type_2"/>
</dbReference>
<evidence type="ECO:0000313" key="10">
    <source>
        <dbReference type="Proteomes" id="UP000440367"/>
    </source>
</evidence>